<reference evidence="1" key="1">
    <citation type="journal article" date="2015" name="Nature">
        <title>Complex archaea that bridge the gap between prokaryotes and eukaryotes.</title>
        <authorList>
            <person name="Spang A."/>
            <person name="Saw J.H."/>
            <person name="Jorgensen S.L."/>
            <person name="Zaremba-Niedzwiedzka K."/>
            <person name="Martijn J."/>
            <person name="Lind A.E."/>
            <person name="van Eijk R."/>
            <person name="Schleper C."/>
            <person name="Guy L."/>
            <person name="Ettema T.J."/>
        </authorList>
    </citation>
    <scope>NUCLEOTIDE SEQUENCE</scope>
</reference>
<sequence length="46" mass="5463">MGHNFNNSYINISGEQMKIEKIDFVLNWVRNEYLKATKKFGDFHNA</sequence>
<evidence type="ECO:0000313" key="1">
    <source>
        <dbReference type="EMBL" id="KKL95807.1"/>
    </source>
</evidence>
<dbReference type="EMBL" id="LAZR01018592">
    <property type="protein sequence ID" value="KKL95807.1"/>
    <property type="molecule type" value="Genomic_DNA"/>
</dbReference>
<comment type="caution">
    <text evidence="1">The sequence shown here is derived from an EMBL/GenBank/DDBJ whole genome shotgun (WGS) entry which is preliminary data.</text>
</comment>
<protein>
    <submittedName>
        <fullName evidence="1">Uncharacterized protein</fullName>
    </submittedName>
</protein>
<name>A0A0F9J9Q3_9ZZZZ</name>
<accession>A0A0F9J9Q3</accession>
<organism evidence="1">
    <name type="scientific">marine sediment metagenome</name>
    <dbReference type="NCBI Taxonomy" id="412755"/>
    <lineage>
        <taxon>unclassified sequences</taxon>
        <taxon>metagenomes</taxon>
        <taxon>ecological metagenomes</taxon>
    </lineage>
</organism>
<proteinExistence type="predicted"/>
<feature type="non-terminal residue" evidence="1">
    <location>
        <position position="46"/>
    </location>
</feature>
<dbReference type="AlphaFoldDB" id="A0A0F9J9Q3"/>
<gene>
    <name evidence="1" type="ORF">LCGC14_1850970</name>
</gene>